<evidence type="ECO:0000256" key="1">
    <source>
        <dbReference type="SAM" id="Phobius"/>
    </source>
</evidence>
<accession>A0A8J8SVY9</accession>
<comment type="caution">
    <text evidence="2">The sequence shown here is derived from an EMBL/GenBank/DDBJ whole genome shotgun (WGS) entry which is preliminary data.</text>
</comment>
<dbReference type="EMBL" id="RRYP01021424">
    <property type="protein sequence ID" value="TNV72665.1"/>
    <property type="molecule type" value="Genomic_DNA"/>
</dbReference>
<organism evidence="2 3">
    <name type="scientific">Halteria grandinella</name>
    <dbReference type="NCBI Taxonomy" id="5974"/>
    <lineage>
        <taxon>Eukaryota</taxon>
        <taxon>Sar</taxon>
        <taxon>Alveolata</taxon>
        <taxon>Ciliophora</taxon>
        <taxon>Intramacronucleata</taxon>
        <taxon>Spirotrichea</taxon>
        <taxon>Stichotrichia</taxon>
        <taxon>Sporadotrichida</taxon>
        <taxon>Halteriidae</taxon>
        <taxon>Halteria</taxon>
    </lineage>
</organism>
<dbReference type="Proteomes" id="UP000785679">
    <property type="component" value="Unassembled WGS sequence"/>
</dbReference>
<reference evidence="2" key="1">
    <citation type="submission" date="2019-06" db="EMBL/GenBank/DDBJ databases">
        <authorList>
            <person name="Zheng W."/>
        </authorList>
    </citation>
    <scope>NUCLEOTIDE SEQUENCE</scope>
    <source>
        <strain evidence="2">QDHG01</strain>
    </source>
</reference>
<evidence type="ECO:0000313" key="3">
    <source>
        <dbReference type="Proteomes" id="UP000785679"/>
    </source>
</evidence>
<name>A0A8J8SVY9_HALGN</name>
<gene>
    <name evidence="2" type="ORF">FGO68_gene5540</name>
</gene>
<keyword evidence="1" id="KW-0812">Transmembrane</keyword>
<keyword evidence="1" id="KW-0472">Membrane</keyword>
<dbReference type="AlphaFoldDB" id="A0A8J8SVY9"/>
<keyword evidence="1" id="KW-1133">Transmembrane helix</keyword>
<feature type="transmembrane region" description="Helical" evidence="1">
    <location>
        <begin position="51"/>
        <end position="73"/>
    </location>
</feature>
<sequence>MAEIVEQLLDFLSFEQKVHPLDFIIKETLWDSRELIIKLVNGLNIDKFRELFSYLELLYLFFFSKFLKILTLII</sequence>
<keyword evidence="3" id="KW-1185">Reference proteome</keyword>
<proteinExistence type="predicted"/>
<protein>
    <submittedName>
        <fullName evidence="2">Uncharacterized protein</fullName>
    </submittedName>
</protein>
<evidence type="ECO:0000313" key="2">
    <source>
        <dbReference type="EMBL" id="TNV72665.1"/>
    </source>
</evidence>